<keyword evidence="8" id="KW-1185">Reference proteome</keyword>
<dbReference type="Pfam" id="PF14464">
    <property type="entry name" value="Prok-JAB"/>
    <property type="match status" value="1"/>
</dbReference>
<evidence type="ECO:0000259" key="6">
    <source>
        <dbReference type="Pfam" id="PF14464"/>
    </source>
</evidence>
<keyword evidence="5" id="KW-0482">Metalloprotease</keyword>
<accession>A0A1V8MAT3</accession>
<evidence type="ECO:0000313" key="7">
    <source>
        <dbReference type="EMBL" id="OQK18618.1"/>
    </source>
</evidence>
<dbReference type="GO" id="GO:0046872">
    <property type="term" value="F:metal ion binding"/>
    <property type="evidence" value="ECO:0007669"/>
    <property type="project" value="UniProtKB-KW"/>
</dbReference>
<evidence type="ECO:0000256" key="3">
    <source>
        <dbReference type="ARBA" id="ARBA00022801"/>
    </source>
</evidence>
<dbReference type="EMBL" id="LPUF01000001">
    <property type="protein sequence ID" value="OQK18618.1"/>
    <property type="molecule type" value="Genomic_DNA"/>
</dbReference>
<keyword evidence="4" id="KW-0862">Zinc</keyword>
<feature type="domain" description="JAB" evidence="6">
    <location>
        <begin position="28"/>
        <end position="151"/>
    </location>
</feature>
<comment type="caution">
    <text evidence="7">The sequence shown here is derived from an EMBL/GenBank/DDBJ whole genome shotgun (WGS) entry which is preliminary data.</text>
</comment>
<sequence length="170" mass="19555">MPPTAKSAEKTIRLVKTDGSRLIIDSSVVNEFIQYQQKKFSDYEAGGLLLGRHLKDCSHLAVDHISTPQQGDQRSRYGFFRGKGHQKVAHKHWAIQDGTCTYLGNWHTHPEPYPTPSQTDFNDWLNVLKNDIYEGNYLYFVIVGTQEIACWEGTKNKQSFIKLKEYKYVG</sequence>
<evidence type="ECO:0000256" key="5">
    <source>
        <dbReference type="ARBA" id="ARBA00023049"/>
    </source>
</evidence>
<protein>
    <recommendedName>
        <fullName evidence="6">JAB domain-containing protein</fullName>
    </recommendedName>
</protein>
<dbReference type="SUPFAM" id="SSF102712">
    <property type="entry name" value="JAB1/MPN domain"/>
    <property type="match status" value="1"/>
</dbReference>
<keyword evidence="3" id="KW-0378">Hydrolase</keyword>
<dbReference type="GO" id="GO:0008237">
    <property type="term" value="F:metallopeptidase activity"/>
    <property type="evidence" value="ECO:0007669"/>
    <property type="project" value="UniProtKB-KW"/>
</dbReference>
<dbReference type="Gene3D" id="3.40.140.10">
    <property type="entry name" value="Cytidine Deaminase, domain 2"/>
    <property type="match status" value="1"/>
</dbReference>
<evidence type="ECO:0000313" key="8">
    <source>
        <dbReference type="Proteomes" id="UP000191980"/>
    </source>
</evidence>
<dbReference type="AlphaFoldDB" id="A0A1V8MAT3"/>
<keyword evidence="1" id="KW-0645">Protease</keyword>
<organism evidence="7 8">
    <name type="scientific">Methyloprofundus sedimenti</name>
    <dbReference type="NCBI Taxonomy" id="1420851"/>
    <lineage>
        <taxon>Bacteria</taxon>
        <taxon>Pseudomonadati</taxon>
        <taxon>Pseudomonadota</taxon>
        <taxon>Gammaproteobacteria</taxon>
        <taxon>Methylococcales</taxon>
        <taxon>Methylococcaceae</taxon>
        <taxon>Methyloprofundus</taxon>
    </lineage>
</organism>
<dbReference type="GO" id="GO:0006508">
    <property type="term" value="P:proteolysis"/>
    <property type="evidence" value="ECO:0007669"/>
    <property type="project" value="UniProtKB-KW"/>
</dbReference>
<gene>
    <name evidence="7" type="ORF">AU255_12640</name>
</gene>
<dbReference type="STRING" id="1420851.AU255_12640"/>
<dbReference type="OrthoDB" id="5470925at2"/>
<dbReference type="Proteomes" id="UP000191980">
    <property type="component" value="Unassembled WGS sequence"/>
</dbReference>
<evidence type="ECO:0000256" key="1">
    <source>
        <dbReference type="ARBA" id="ARBA00022670"/>
    </source>
</evidence>
<dbReference type="RefSeq" id="WP_158083119.1">
    <property type="nucleotide sequence ID" value="NZ_LPUF01000001.1"/>
</dbReference>
<dbReference type="InterPro" id="IPR028090">
    <property type="entry name" value="JAB_dom_prok"/>
</dbReference>
<name>A0A1V8MAT3_9GAMM</name>
<evidence type="ECO:0000256" key="4">
    <source>
        <dbReference type="ARBA" id="ARBA00022833"/>
    </source>
</evidence>
<reference evidence="7 8" key="1">
    <citation type="submission" date="2015-12" db="EMBL/GenBank/DDBJ databases">
        <authorList>
            <person name="Shamseldin A."/>
            <person name="Moawad H."/>
            <person name="Abd El-Rahim W.M."/>
            <person name="Sadowsky M.J."/>
        </authorList>
    </citation>
    <scope>NUCLEOTIDE SEQUENCE [LARGE SCALE GENOMIC DNA]</scope>
    <source>
        <strain evidence="7 8">WF1</strain>
    </source>
</reference>
<evidence type="ECO:0000256" key="2">
    <source>
        <dbReference type="ARBA" id="ARBA00022723"/>
    </source>
</evidence>
<keyword evidence="2" id="KW-0479">Metal-binding</keyword>
<proteinExistence type="predicted"/>